<dbReference type="EMBL" id="JBHFFA010000001">
    <property type="protein sequence ID" value="KAL2653558.1"/>
    <property type="molecule type" value="Genomic_DNA"/>
</dbReference>
<proteinExistence type="predicted"/>
<reference evidence="1 2" key="1">
    <citation type="submission" date="2024-09" db="EMBL/GenBank/DDBJ databases">
        <title>Chromosome-scale assembly of Riccia fluitans.</title>
        <authorList>
            <person name="Paukszto L."/>
            <person name="Sawicki J."/>
            <person name="Karawczyk K."/>
            <person name="Piernik-Szablinska J."/>
            <person name="Szczecinska M."/>
            <person name="Mazdziarz M."/>
        </authorList>
    </citation>
    <scope>NUCLEOTIDE SEQUENCE [LARGE SCALE GENOMIC DNA]</scope>
    <source>
        <strain evidence="1">Rf_01</strain>
        <tissue evidence="1">Aerial parts of the thallus</tissue>
    </source>
</reference>
<accession>A0ABD1ZQ44</accession>
<keyword evidence="2" id="KW-1185">Reference proteome</keyword>
<sequence>MCSSKGIVENRLGRTSGRVLSISSCNFRIHANGREEVLDGEELQIGKWAGLKPGRVQRSDVLSAKLRELVIGWWIGMTHISPCAKRVLKCGNHAIHTLDVT</sequence>
<organism evidence="1 2">
    <name type="scientific">Riccia fluitans</name>
    <dbReference type="NCBI Taxonomy" id="41844"/>
    <lineage>
        <taxon>Eukaryota</taxon>
        <taxon>Viridiplantae</taxon>
        <taxon>Streptophyta</taxon>
        <taxon>Embryophyta</taxon>
        <taxon>Marchantiophyta</taxon>
        <taxon>Marchantiopsida</taxon>
        <taxon>Marchantiidae</taxon>
        <taxon>Marchantiales</taxon>
        <taxon>Ricciaceae</taxon>
        <taxon>Riccia</taxon>
    </lineage>
</organism>
<name>A0ABD1ZQ44_9MARC</name>
<comment type="caution">
    <text evidence="1">The sequence shown here is derived from an EMBL/GenBank/DDBJ whole genome shotgun (WGS) entry which is preliminary data.</text>
</comment>
<dbReference type="Proteomes" id="UP001605036">
    <property type="component" value="Unassembled WGS sequence"/>
</dbReference>
<dbReference type="AlphaFoldDB" id="A0ABD1ZQ44"/>
<gene>
    <name evidence="1" type="ORF">R1flu_021686</name>
</gene>
<evidence type="ECO:0000313" key="1">
    <source>
        <dbReference type="EMBL" id="KAL2653558.1"/>
    </source>
</evidence>
<evidence type="ECO:0000313" key="2">
    <source>
        <dbReference type="Proteomes" id="UP001605036"/>
    </source>
</evidence>
<protein>
    <submittedName>
        <fullName evidence="1">Uncharacterized protein</fullName>
    </submittedName>
</protein>